<evidence type="ECO:0000313" key="12">
    <source>
        <dbReference type="Proteomes" id="UP000070810"/>
    </source>
</evidence>
<keyword evidence="12" id="KW-1185">Reference proteome</keyword>
<dbReference type="PROSITE" id="PS00098">
    <property type="entry name" value="THIOLASE_1"/>
    <property type="match status" value="1"/>
</dbReference>
<dbReference type="FunFam" id="3.40.47.10:FF:000010">
    <property type="entry name" value="Acetyl-CoA acetyltransferase (Thiolase)"/>
    <property type="match status" value="1"/>
</dbReference>
<accession>A0A147EEH3</accession>
<keyword evidence="3 8" id="KW-0808">Transferase</keyword>
<dbReference type="OrthoDB" id="1402717at2"/>
<evidence type="ECO:0000256" key="3">
    <source>
        <dbReference type="ARBA" id="ARBA00022679"/>
    </source>
</evidence>
<evidence type="ECO:0000256" key="2">
    <source>
        <dbReference type="ARBA" id="ARBA00012705"/>
    </source>
</evidence>
<dbReference type="Gene3D" id="3.40.47.10">
    <property type="match status" value="1"/>
</dbReference>
<comment type="caution">
    <text evidence="11">The sequence shown here is derived from an EMBL/GenBank/DDBJ whole genome shotgun (WGS) entry which is preliminary data.</text>
</comment>
<dbReference type="PROSITE" id="PS00737">
    <property type="entry name" value="THIOLASE_2"/>
    <property type="match status" value="1"/>
</dbReference>
<feature type="domain" description="Thiolase C-terminal" evidence="10">
    <location>
        <begin position="267"/>
        <end position="389"/>
    </location>
</feature>
<feature type="domain" description="Thiolase N-terminal" evidence="9">
    <location>
        <begin position="5"/>
        <end position="258"/>
    </location>
</feature>
<dbReference type="EMBL" id="LDRK01000091">
    <property type="protein sequence ID" value="KTR82801.1"/>
    <property type="molecule type" value="Genomic_DNA"/>
</dbReference>
<feature type="active site" description="Proton acceptor" evidence="7">
    <location>
        <position position="346"/>
    </location>
</feature>
<dbReference type="PANTHER" id="PTHR18919">
    <property type="entry name" value="ACETYL-COA C-ACYLTRANSFERASE"/>
    <property type="match status" value="1"/>
</dbReference>
<dbReference type="InterPro" id="IPR016039">
    <property type="entry name" value="Thiolase-like"/>
</dbReference>
<dbReference type="InterPro" id="IPR020610">
    <property type="entry name" value="Thiolase_AS"/>
</dbReference>
<evidence type="ECO:0000256" key="6">
    <source>
        <dbReference type="ARBA" id="ARBA00040529"/>
    </source>
</evidence>
<dbReference type="AlphaFoldDB" id="A0A147EEH3"/>
<dbReference type="RefSeq" id="WP_058594519.1">
    <property type="nucleotide sequence ID" value="NZ_LDRK01000091.1"/>
</dbReference>
<evidence type="ECO:0000256" key="4">
    <source>
        <dbReference type="ARBA" id="ARBA00023315"/>
    </source>
</evidence>
<dbReference type="EC" id="2.3.1.9" evidence="2"/>
<dbReference type="Pfam" id="PF02803">
    <property type="entry name" value="Thiolase_C"/>
    <property type="match status" value="1"/>
</dbReference>
<dbReference type="PATRIC" id="fig|1079994.3.peg.2583"/>
<dbReference type="InterPro" id="IPR020613">
    <property type="entry name" value="Thiolase_CS"/>
</dbReference>
<evidence type="ECO:0000256" key="5">
    <source>
        <dbReference type="ARBA" id="ARBA00030755"/>
    </source>
</evidence>
<dbReference type="PROSITE" id="PS00099">
    <property type="entry name" value="THIOLASE_3"/>
    <property type="match status" value="1"/>
</dbReference>
<protein>
    <recommendedName>
        <fullName evidence="6">Probable acetyl-CoA acetyltransferase</fullName>
        <ecNumber evidence="2">2.3.1.9</ecNumber>
    </recommendedName>
    <alternativeName>
        <fullName evidence="5">Acetoacetyl-CoA thiolase</fullName>
    </alternativeName>
</protein>
<dbReference type="InterPro" id="IPR020615">
    <property type="entry name" value="Thiolase_acyl_enz_int_AS"/>
</dbReference>
<dbReference type="InterPro" id="IPR020616">
    <property type="entry name" value="Thiolase_N"/>
</dbReference>
<name>A0A147EEH3_9MICO</name>
<dbReference type="Proteomes" id="UP000070810">
    <property type="component" value="Unassembled WGS sequence"/>
</dbReference>
<dbReference type="NCBIfam" id="TIGR01930">
    <property type="entry name" value="AcCoA-C-Actrans"/>
    <property type="match status" value="1"/>
</dbReference>
<dbReference type="InterPro" id="IPR002155">
    <property type="entry name" value="Thiolase"/>
</dbReference>
<dbReference type="GO" id="GO:0003985">
    <property type="term" value="F:acetyl-CoA C-acetyltransferase activity"/>
    <property type="evidence" value="ECO:0007669"/>
    <property type="project" value="UniProtKB-EC"/>
</dbReference>
<evidence type="ECO:0000313" key="11">
    <source>
        <dbReference type="EMBL" id="KTR82801.1"/>
    </source>
</evidence>
<comment type="similarity">
    <text evidence="1 8">Belongs to the thiolase-like superfamily. Thiolase family.</text>
</comment>
<sequence length="389" mass="40214">MTGAYIYDAVRTPFGRAGGALAGVRPDDLAAVVMRATVERGGIDPARIDDVIFGDANQAGEDNRNVARFGALLAGFPTTVTGTTVNRLCASSIEAVVQAARAVETGDAGIVLAGGVESMSRAPFVVEKSPKPWPAAGNPTMWNTSIGWRMVNPALPAHWTISNGESAEQIAREWGITRDAQDAFAVRSHERAAAAWAAGVFADEIVQVPGVELARDEGIRDGSTVEKLAALRPLFAAEGTVTAGNSSSINDGASAVLVGGEGALDAEPLARITGRAAHGVDPDRFPIAPIEAANRALERAGRTWAEVDVVELNEAFASQSLACLAGWPDLDPERLNVHGGALAIGHPLGASGGRIIGHAAHELRRRGSGVAVVAICIGVGQGLAVVLER</sequence>
<dbReference type="SUPFAM" id="SSF53901">
    <property type="entry name" value="Thiolase-like"/>
    <property type="match status" value="2"/>
</dbReference>
<dbReference type="PIRSF" id="PIRSF000429">
    <property type="entry name" value="Ac-CoA_Ac_transf"/>
    <property type="match status" value="1"/>
</dbReference>
<keyword evidence="4 8" id="KW-0012">Acyltransferase</keyword>
<evidence type="ECO:0000256" key="1">
    <source>
        <dbReference type="ARBA" id="ARBA00010982"/>
    </source>
</evidence>
<organism evidence="11 12">
    <name type="scientific">Leucobacter chromiiresistens</name>
    <dbReference type="NCBI Taxonomy" id="1079994"/>
    <lineage>
        <taxon>Bacteria</taxon>
        <taxon>Bacillati</taxon>
        <taxon>Actinomycetota</taxon>
        <taxon>Actinomycetes</taxon>
        <taxon>Micrococcales</taxon>
        <taxon>Microbacteriaceae</taxon>
        <taxon>Leucobacter</taxon>
    </lineage>
</organism>
<evidence type="ECO:0000259" key="10">
    <source>
        <dbReference type="Pfam" id="PF02803"/>
    </source>
</evidence>
<feature type="active site" description="Acyl-thioester intermediate" evidence="7">
    <location>
        <position position="89"/>
    </location>
</feature>
<evidence type="ECO:0000256" key="8">
    <source>
        <dbReference type="RuleBase" id="RU003557"/>
    </source>
</evidence>
<dbReference type="CDD" id="cd00751">
    <property type="entry name" value="thiolase"/>
    <property type="match status" value="1"/>
</dbReference>
<dbReference type="Pfam" id="PF00108">
    <property type="entry name" value="Thiolase_N"/>
    <property type="match status" value="1"/>
</dbReference>
<reference evidence="11 12" key="1">
    <citation type="journal article" date="2016" name="Front. Microbiol.">
        <title>Genomic Resource of Rice Seed Associated Bacteria.</title>
        <authorList>
            <person name="Midha S."/>
            <person name="Bansal K."/>
            <person name="Sharma S."/>
            <person name="Kumar N."/>
            <person name="Patil P.P."/>
            <person name="Chaudhry V."/>
            <person name="Patil P.B."/>
        </authorList>
    </citation>
    <scope>NUCLEOTIDE SEQUENCE [LARGE SCALE GENOMIC DNA]</scope>
    <source>
        <strain evidence="11 12">NS354</strain>
    </source>
</reference>
<evidence type="ECO:0000256" key="7">
    <source>
        <dbReference type="PIRSR" id="PIRSR000429-1"/>
    </source>
</evidence>
<dbReference type="PANTHER" id="PTHR18919:SF107">
    <property type="entry name" value="ACETYL-COA ACETYLTRANSFERASE, CYTOSOLIC"/>
    <property type="match status" value="1"/>
</dbReference>
<evidence type="ECO:0000259" key="9">
    <source>
        <dbReference type="Pfam" id="PF00108"/>
    </source>
</evidence>
<proteinExistence type="inferred from homology"/>
<gene>
    <name evidence="11" type="ORF">NS354_10975</name>
</gene>
<feature type="active site" description="Proton acceptor" evidence="7">
    <location>
        <position position="376"/>
    </location>
</feature>
<dbReference type="InterPro" id="IPR020617">
    <property type="entry name" value="Thiolase_C"/>
</dbReference>